<name>A0AAV0G1Z4_9ASTE</name>
<gene>
    <name evidence="1" type="ORF">CEPIT_LOCUS39462</name>
</gene>
<keyword evidence="2" id="KW-1185">Reference proteome</keyword>
<accession>A0AAV0G1Z4</accession>
<dbReference type="EMBL" id="CAMAPF010001033">
    <property type="protein sequence ID" value="CAH9141860.1"/>
    <property type="molecule type" value="Genomic_DNA"/>
</dbReference>
<evidence type="ECO:0000313" key="2">
    <source>
        <dbReference type="Proteomes" id="UP001152523"/>
    </source>
</evidence>
<protein>
    <submittedName>
        <fullName evidence="1">Uncharacterized protein</fullName>
    </submittedName>
</protein>
<reference evidence="1" key="1">
    <citation type="submission" date="2022-07" db="EMBL/GenBank/DDBJ databases">
        <authorList>
            <person name="Macas J."/>
            <person name="Novak P."/>
            <person name="Neumann P."/>
        </authorList>
    </citation>
    <scope>NUCLEOTIDE SEQUENCE</scope>
</reference>
<sequence length="190" mass="19599">MEERVEVISAGVPLEGAVEEREVNGFRHGGQPRNEFISESPFPANYNDPIIPSGENLVRSVPSLIGQVFLPGLPIAKLVRAWGEVLDPAGAVSVPSGLHDGAVAKDGAGGAPRVGDEMEGPNGVAGNVVLDGVSVASWVRQVFPGALASSAVEPAPELEAGPTGASLVEEHDRVTVGQGHVHCHNSGVFH</sequence>
<evidence type="ECO:0000313" key="1">
    <source>
        <dbReference type="EMBL" id="CAH9141860.1"/>
    </source>
</evidence>
<comment type="caution">
    <text evidence="1">The sequence shown here is derived from an EMBL/GenBank/DDBJ whole genome shotgun (WGS) entry which is preliminary data.</text>
</comment>
<organism evidence="1 2">
    <name type="scientific">Cuscuta epithymum</name>
    <dbReference type="NCBI Taxonomy" id="186058"/>
    <lineage>
        <taxon>Eukaryota</taxon>
        <taxon>Viridiplantae</taxon>
        <taxon>Streptophyta</taxon>
        <taxon>Embryophyta</taxon>
        <taxon>Tracheophyta</taxon>
        <taxon>Spermatophyta</taxon>
        <taxon>Magnoliopsida</taxon>
        <taxon>eudicotyledons</taxon>
        <taxon>Gunneridae</taxon>
        <taxon>Pentapetalae</taxon>
        <taxon>asterids</taxon>
        <taxon>lamiids</taxon>
        <taxon>Solanales</taxon>
        <taxon>Convolvulaceae</taxon>
        <taxon>Cuscuteae</taxon>
        <taxon>Cuscuta</taxon>
        <taxon>Cuscuta subgen. Cuscuta</taxon>
    </lineage>
</organism>
<proteinExistence type="predicted"/>
<dbReference type="Proteomes" id="UP001152523">
    <property type="component" value="Unassembled WGS sequence"/>
</dbReference>
<dbReference type="AlphaFoldDB" id="A0AAV0G1Z4"/>